<proteinExistence type="predicted"/>
<name>A0A2I3C563_VIBAX</name>
<gene>
    <name evidence="1" type="ORF">N646_0916</name>
</gene>
<reference evidence="1 2" key="1">
    <citation type="journal article" date="2015" name="Genome Announc.">
        <title>Complete genome sequence of Vibrio alginolyticus ATCC 17749.</title>
        <authorList>
            <person name="Liu X.F."/>
            <person name="Cao Y."/>
            <person name="Zhang H.L."/>
            <person name="Chen Y.J."/>
            <person name="Hu C.J."/>
        </authorList>
    </citation>
    <scope>NUCLEOTIDE SEQUENCE [LARGE SCALE GENOMIC DNA]</scope>
    <source>
        <strain evidence="2">ATCC 17749 / DSM 2171 / NBRC 15630 / NCIMB 1903 / NCTC 12160 / XII-53</strain>
    </source>
</reference>
<evidence type="ECO:0000313" key="2">
    <source>
        <dbReference type="Proteomes" id="UP000016714"/>
    </source>
</evidence>
<organism evidence="1 2">
    <name type="scientific">Vibrio alginolyticus (strain ATCC 17749 / DSM 2171 / NBRC 15630 / NCIMB 1903 / NCTC 12160 / XII-53)</name>
    <dbReference type="NCBI Taxonomy" id="1219076"/>
    <lineage>
        <taxon>Bacteria</taxon>
        <taxon>Pseudomonadati</taxon>
        <taxon>Pseudomonadota</taxon>
        <taxon>Gammaproteobacteria</taxon>
        <taxon>Vibrionales</taxon>
        <taxon>Vibrionaceae</taxon>
        <taxon>Vibrio</taxon>
    </lineage>
</organism>
<evidence type="ECO:0000313" key="1">
    <source>
        <dbReference type="EMBL" id="AGV16749.1"/>
    </source>
</evidence>
<sequence>MEQEKYLGYIKYDGELVENGLMDARRQAKALLAYDGAIRELISKQAPDLKHIDFEIPMRVQKGSWEALVPETVAGWAQAGLGVVATAYFSKAASKMAEKDFENFGFTSIFSKALDGLKWFARISKHLGETGKKDLSNLKFKNNNELIGIPNNRGEYIYVPKPALDLYLDSNSKLLEELARNIAEGRSLKIGTYSDGIKDEVTIGKQDKAIFCKDDSEDDDEVLVLPELVHGATVVIEGEVTRENKTSNSLGFKYLGHILTAYPDVGSVVKYKPLLFLRCKLVGTVSRLDEKGRIAAKRPKLIVSHLEALEQTNGDLFD</sequence>
<dbReference type="Proteomes" id="UP000016714">
    <property type="component" value="Chromosome 1"/>
</dbReference>
<dbReference type="RefSeq" id="WP_017822019.1">
    <property type="nucleotide sequence ID" value="NC_022349.1"/>
</dbReference>
<accession>A0A2I3C563</accession>
<dbReference type="AlphaFoldDB" id="A0A2I3C563"/>
<dbReference type="EMBL" id="CP006718">
    <property type="protein sequence ID" value="AGV16749.1"/>
    <property type="molecule type" value="Genomic_DNA"/>
</dbReference>
<dbReference type="HOGENOM" id="CLU_841629_0_0_6"/>
<dbReference type="KEGG" id="vag:N646_0916"/>
<protein>
    <submittedName>
        <fullName evidence="1">Uncharacterized protein</fullName>
    </submittedName>
</protein>